<feature type="compositionally biased region" description="Polar residues" evidence="1">
    <location>
        <begin position="242"/>
        <end position="267"/>
    </location>
</feature>
<evidence type="ECO:0000313" key="3">
    <source>
        <dbReference type="Proteomes" id="UP000191004"/>
    </source>
</evidence>
<protein>
    <submittedName>
        <fullName evidence="2">Uncharacterized protein</fullName>
    </submittedName>
</protein>
<dbReference type="Proteomes" id="UP000191004">
    <property type="component" value="Unassembled WGS sequence"/>
</dbReference>
<feature type="compositionally biased region" description="Basic and acidic residues" evidence="1">
    <location>
        <begin position="231"/>
        <end position="241"/>
    </location>
</feature>
<feature type="compositionally biased region" description="Polar residues" evidence="1">
    <location>
        <begin position="208"/>
        <end position="226"/>
    </location>
</feature>
<dbReference type="EMBL" id="LVVK01000007">
    <property type="protein sequence ID" value="OPB44366.1"/>
    <property type="molecule type" value="Genomic_DNA"/>
</dbReference>
<comment type="caution">
    <text evidence="2">The sequence shown here is derived from an EMBL/GenBank/DDBJ whole genome shotgun (WGS) entry which is preliminary data.</text>
</comment>
<accession>A0A1T3CTH3</accession>
<keyword evidence="3" id="KW-1185">Reference proteome</keyword>
<organism evidence="2 3">
    <name type="scientific">Trichoderma guizhouense</name>
    <dbReference type="NCBI Taxonomy" id="1491466"/>
    <lineage>
        <taxon>Eukaryota</taxon>
        <taxon>Fungi</taxon>
        <taxon>Dikarya</taxon>
        <taxon>Ascomycota</taxon>
        <taxon>Pezizomycotina</taxon>
        <taxon>Sordariomycetes</taxon>
        <taxon>Hypocreomycetidae</taxon>
        <taxon>Hypocreales</taxon>
        <taxon>Hypocreaceae</taxon>
        <taxon>Trichoderma</taxon>
    </lineage>
</organism>
<feature type="region of interest" description="Disordered" evidence="1">
    <location>
        <begin position="203"/>
        <end position="267"/>
    </location>
</feature>
<evidence type="ECO:0000256" key="1">
    <source>
        <dbReference type="SAM" id="MobiDB-lite"/>
    </source>
</evidence>
<name>A0A1T3CTH3_9HYPO</name>
<dbReference type="AlphaFoldDB" id="A0A1T3CTH3"/>
<sequence>MDGRVKENTGEALGFAIAPILFNEIPLELFRIYPTPCDDDHAVDKAIYRQLIKQYIAEKNDWSQKLQKDFKSEDKQLDYKVSRTTGLSRSKILPLNKIISRNKIGSWMLYGKQTWARFWTLRVMFGPIACANQEWFEDFAREYPMALNDAPGGIVPKNFQELFRLEQWTPEEPRMERWTFHPTEKTLYGKRWAVNTLNVDEKRPKLAPSSTASSNINAVTRTSPTASPEIEIARPARDETRNTALQDSYGNRSGSQTRTPQPNQQSNDNISRLEMIARQCSALQKAQAEALNLLCSQIQLLKEERRANEKCLEE</sequence>
<gene>
    <name evidence="2" type="ORF">A0O28_0026840</name>
</gene>
<proteinExistence type="predicted"/>
<evidence type="ECO:0000313" key="2">
    <source>
        <dbReference type="EMBL" id="OPB44366.1"/>
    </source>
</evidence>
<reference evidence="2 3" key="1">
    <citation type="submission" date="2016-04" db="EMBL/GenBank/DDBJ databases">
        <title>Multiple horizontal gene transfer events from other fungi enriched the ability of the initially mycotrophic fungus Trichoderma (Ascomycota) to feed on dead plant biomass.</title>
        <authorList>
            <person name="Atanasova L."/>
            <person name="Chenthamara K."/>
            <person name="Zhang J."/>
            <person name="Grujic M."/>
            <person name="Henrissat B."/>
            <person name="Kuo A."/>
            <person name="Aertz A."/>
            <person name="Salamov A."/>
            <person name="Lipzen A."/>
            <person name="Labutti K."/>
            <person name="Barry K."/>
            <person name="Miao Y."/>
            <person name="Rahimi M.J."/>
            <person name="Shen Q."/>
            <person name="Grigoriev I.V."/>
            <person name="Kubicek C.P."/>
            <person name="Druzhinina I.S."/>
        </authorList>
    </citation>
    <scope>NUCLEOTIDE SEQUENCE [LARGE SCALE GENOMIC DNA]</scope>
    <source>
        <strain evidence="2 3">NJAU 4742</strain>
    </source>
</reference>
<dbReference type="OrthoDB" id="4890665at2759"/>